<dbReference type="Gene3D" id="1.10.555.10">
    <property type="entry name" value="Rho GTPase activation protein"/>
    <property type="match status" value="1"/>
</dbReference>
<dbReference type="PANTHER" id="PTHR15228">
    <property type="entry name" value="SPERMATHECAL PHYSIOLOGY VARIANT"/>
    <property type="match status" value="1"/>
</dbReference>
<evidence type="ECO:0000259" key="3">
    <source>
        <dbReference type="PROSITE" id="PS50238"/>
    </source>
</evidence>
<dbReference type="InterPro" id="IPR051025">
    <property type="entry name" value="RhoGAP"/>
</dbReference>
<proteinExistence type="predicted"/>
<dbReference type="RefSeq" id="XP_001731585.1">
    <property type="nucleotide sequence ID" value="XM_001731533.1"/>
</dbReference>
<dbReference type="GO" id="GO:0005096">
    <property type="term" value="F:GTPase activator activity"/>
    <property type="evidence" value="ECO:0007669"/>
    <property type="project" value="UniProtKB-KW"/>
</dbReference>
<evidence type="ECO:0000256" key="2">
    <source>
        <dbReference type="SAM" id="MobiDB-lite"/>
    </source>
</evidence>
<dbReference type="SUPFAM" id="SSF103657">
    <property type="entry name" value="BAR/IMD domain-like"/>
    <property type="match status" value="1"/>
</dbReference>
<feature type="region of interest" description="Disordered" evidence="2">
    <location>
        <begin position="539"/>
        <end position="588"/>
    </location>
</feature>
<dbReference type="EMBL" id="AAYY01000003">
    <property type="protein sequence ID" value="EDP44371.1"/>
    <property type="molecule type" value="Genomic_DNA"/>
</dbReference>
<feature type="compositionally biased region" description="Basic and acidic residues" evidence="2">
    <location>
        <begin position="553"/>
        <end position="562"/>
    </location>
</feature>
<sequence length="588" mass="67524">MDCRRHVLQPIVQFRDAQERIRRRVKDDLKLCVDDYEDMLTSTLPRIRRNYERRCEEHEFYRHQQRAIEESRQLLSSSSQASSSVNDRTPPEPQERYRWSGDVATLTQNESSNTGSPSQGNRSFLETFRKRDAWDQAPKRLNALFSRMLDVSDRSPVTESIPGSGTFFPSHNTTPDMPSAGGSTEQPGMTSKALQSLAVKQAKARREMDESDQTYRKAIFDLETLRIRRNKALDAAVKSLLEWRRELSITMQQVTLEHVRRKMAMRTSMDSVHQQDEQLALQMLDNFEEEQKVCEQWMPNTRALIQNERVKYVNYFHGPFNDLVFGTGLVDYAFSHGDFQTPSIMTGNGLILPMVRPPLILSKCIDFLEQPRCIQTPGLYRLSGKHSRIQALTSVIEQDESSFQFDMAHEDPTLVSSILKLYLRQLPEPVMAMRWEERLKYTHEREEHIRNGFANFKSRIRRMPPIHQATLRALLMHLSHVASYSAFNKMTIPNLAVVFSPVVLAEKTNQTASFASATEEDCTLIDLITYCSDIFSVPRSSEHPLPPPPPPERSPRYERDGDIGAATADHYDFGDASTSSSMDANHDE</sequence>
<feature type="compositionally biased region" description="Basic and acidic residues" evidence="2">
    <location>
        <begin position="89"/>
        <end position="98"/>
    </location>
</feature>
<feature type="region of interest" description="Disordered" evidence="2">
    <location>
        <begin position="71"/>
        <end position="98"/>
    </location>
</feature>
<evidence type="ECO:0000313" key="5">
    <source>
        <dbReference type="Proteomes" id="UP000008837"/>
    </source>
</evidence>
<dbReference type="OrthoDB" id="79452at2759"/>
<evidence type="ECO:0000256" key="1">
    <source>
        <dbReference type="ARBA" id="ARBA00022468"/>
    </source>
</evidence>
<dbReference type="VEuPathDB" id="FungiDB:MGL_0853"/>
<dbReference type="PROSITE" id="PS50238">
    <property type="entry name" value="RHOGAP"/>
    <property type="match status" value="1"/>
</dbReference>
<organism evidence="4 5">
    <name type="scientific">Malassezia globosa (strain ATCC MYA-4612 / CBS 7966)</name>
    <name type="common">Dandruff-associated fungus</name>
    <dbReference type="NCBI Taxonomy" id="425265"/>
    <lineage>
        <taxon>Eukaryota</taxon>
        <taxon>Fungi</taxon>
        <taxon>Dikarya</taxon>
        <taxon>Basidiomycota</taxon>
        <taxon>Ustilaginomycotina</taxon>
        <taxon>Malasseziomycetes</taxon>
        <taxon>Malasseziales</taxon>
        <taxon>Malasseziaceae</taxon>
        <taxon>Malassezia</taxon>
    </lineage>
</organism>
<dbReference type="KEGG" id="mgl:MGL_0853"/>
<dbReference type="GO" id="GO:0007165">
    <property type="term" value="P:signal transduction"/>
    <property type="evidence" value="ECO:0007669"/>
    <property type="project" value="InterPro"/>
</dbReference>
<feature type="domain" description="Rho-GAP" evidence="3">
    <location>
        <begin position="350"/>
        <end position="535"/>
    </location>
</feature>
<dbReference type="GeneID" id="5855891"/>
<dbReference type="STRING" id="425265.A8PVG0"/>
<dbReference type="InterPro" id="IPR027267">
    <property type="entry name" value="AH/BAR_dom_sf"/>
</dbReference>
<dbReference type="InterPro" id="IPR000198">
    <property type="entry name" value="RhoGAP_dom"/>
</dbReference>
<dbReference type="InterPro" id="IPR008936">
    <property type="entry name" value="Rho_GTPase_activation_prot"/>
</dbReference>
<keyword evidence="1" id="KW-0343">GTPase activation</keyword>
<dbReference type="Gene3D" id="1.20.1270.60">
    <property type="entry name" value="Arfaptin homology (AH) domain/BAR domain"/>
    <property type="match status" value="1"/>
</dbReference>
<dbReference type="SMART" id="SM00324">
    <property type="entry name" value="RhoGAP"/>
    <property type="match status" value="1"/>
</dbReference>
<evidence type="ECO:0000313" key="4">
    <source>
        <dbReference type="EMBL" id="EDP44371.1"/>
    </source>
</evidence>
<comment type="caution">
    <text evidence="4">The sequence shown here is derived from an EMBL/GenBank/DDBJ whole genome shotgun (WGS) entry which is preliminary data.</text>
</comment>
<name>A8PVG0_MALGO</name>
<dbReference type="Proteomes" id="UP000008837">
    <property type="component" value="Unassembled WGS sequence"/>
</dbReference>
<feature type="compositionally biased region" description="Polar residues" evidence="2">
    <location>
        <begin position="576"/>
        <end position="588"/>
    </location>
</feature>
<feature type="compositionally biased region" description="Low complexity" evidence="2">
    <location>
        <begin position="73"/>
        <end position="84"/>
    </location>
</feature>
<protein>
    <recommendedName>
        <fullName evidence="3">Rho-GAP domain-containing protein</fullName>
    </recommendedName>
</protein>
<keyword evidence="5" id="KW-1185">Reference proteome</keyword>
<gene>
    <name evidence="4" type="ORF">MGL_0853</name>
</gene>
<dbReference type="InParanoid" id="A8PVG0"/>
<accession>A8PVG0</accession>
<dbReference type="PANTHER" id="PTHR15228:SF25">
    <property type="entry name" value="F-BAR DOMAIN-CONTAINING PROTEIN"/>
    <property type="match status" value="1"/>
</dbReference>
<dbReference type="Pfam" id="PF00620">
    <property type="entry name" value="RhoGAP"/>
    <property type="match status" value="1"/>
</dbReference>
<reference evidence="4 5" key="1">
    <citation type="journal article" date="2007" name="Proc. Natl. Acad. Sci. U.S.A.">
        <title>Dandruff-associated Malassezia genomes reveal convergent and divergent virulence traits shared with plant and human fungal pathogens.</title>
        <authorList>
            <person name="Xu J."/>
            <person name="Saunders C.W."/>
            <person name="Hu P."/>
            <person name="Grant R.A."/>
            <person name="Boekhout T."/>
            <person name="Kuramae E.E."/>
            <person name="Kronstad J.W."/>
            <person name="Deangelis Y.M."/>
            <person name="Reeder N.L."/>
            <person name="Johnstone K.R."/>
            <person name="Leland M."/>
            <person name="Fieno A.M."/>
            <person name="Begley W.M."/>
            <person name="Sun Y."/>
            <person name="Lacey M.P."/>
            <person name="Chaudhary T."/>
            <person name="Keough T."/>
            <person name="Chu L."/>
            <person name="Sears R."/>
            <person name="Yuan B."/>
            <person name="Dawson T.L.Jr."/>
        </authorList>
    </citation>
    <scope>NUCLEOTIDE SEQUENCE [LARGE SCALE GENOMIC DNA]</scope>
    <source>
        <strain evidence="5">ATCC MYA-4612 / CBS 7966</strain>
    </source>
</reference>
<dbReference type="AlphaFoldDB" id="A8PVG0"/>
<dbReference type="SUPFAM" id="SSF48350">
    <property type="entry name" value="GTPase activation domain, GAP"/>
    <property type="match status" value="1"/>
</dbReference>